<sequence>MICGIDVGIKESFVAVVEGRRIVYLGKLKDLPLCEAYGIDAPLSYEEPFRDCERELLKMGIPVIPLNTPFMKALHKKAVEIVEKIESRIIFEVYPYATRKLLGFAYSKKRKEDRKKIEESLKKFFDFEKELNEHEIDALTAALTVKLFFEGKAKEVGRKCKILIPSV</sequence>
<dbReference type="KEGG" id="fpl:Ferp_0849"/>
<dbReference type="STRING" id="589924.Ferp_0849"/>
<name>D3RX04_FERPA</name>
<reference evidence="2" key="1">
    <citation type="submission" date="2010-02" db="EMBL/GenBank/DDBJ databases">
        <title>Complete sequence of Ferroglobus placidus DSM 10642.</title>
        <authorList>
            <consortium name="US DOE Joint Genome Institute"/>
            <person name="Lucas S."/>
            <person name="Copeland A."/>
            <person name="Lapidus A."/>
            <person name="Cheng J.-F."/>
            <person name="Bruce D."/>
            <person name="Goodwin L."/>
            <person name="Pitluck S."/>
            <person name="Saunders E."/>
            <person name="Brettin T."/>
            <person name="Detter J.C."/>
            <person name="Han C."/>
            <person name="Tapia R."/>
            <person name="Larimer F."/>
            <person name="Land M."/>
            <person name="Hauser L."/>
            <person name="Kyrpides N."/>
            <person name="Ivanova N."/>
            <person name="Holmes D."/>
            <person name="Lovley D."/>
            <person name="Kyrpides N."/>
            <person name="Anderson I.J."/>
            <person name="Woyke T."/>
        </authorList>
    </citation>
    <scope>NUCLEOTIDE SEQUENCE [LARGE SCALE GENOMIC DNA]</scope>
    <source>
        <strain evidence="2">DSM 10642 / AEDII12DO</strain>
    </source>
</reference>
<dbReference type="EMBL" id="CP001899">
    <property type="protein sequence ID" value="ADC65017.1"/>
    <property type="molecule type" value="Genomic_DNA"/>
</dbReference>
<organism evidence="1 2">
    <name type="scientific">Ferroglobus placidus (strain DSM 10642 / AEDII12DO)</name>
    <dbReference type="NCBI Taxonomy" id="589924"/>
    <lineage>
        <taxon>Archaea</taxon>
        <taxon>Methanobacteriati</taxon>
        <taxon>Methanobacteriota</taxon>
        <taxon>Archaeoglobi</taxon>
        <taxon>Archaeoglobales</taxon>
        <taxon>Archaeoglobaceae</taxon>
        <taxon>Ferroglobus</taxon>
    </lineage>
</organism>
<dbReference type="PaxDb" id="589924-Ferp_0849"/>
<proteinExistence type="predicted"/>
<accession>D3RX04</accession>
<dbReference type="AlphaFoldDB" id="D3RX04"/>
<dbReference type="eggNOG" id="arCOG04409">
    <property type="taxonomic scope" value="Archaea"/>
</dbReference>
<evidence type="ECO:0000313" key="1">
    <source>
        <dbReference type="EMBL" id="ADC65017.1"/>
    </source>
</evidence>
<evidence type="ECO:0000313" key="2">
    <source>
        <dbReference type="Proteomes" id="UP000002613"/>
    </source>
</evidence>
<reference evidence="1 2" key="2">
    <citation type="journal article" date="2011" name="Stand. Genomic Sci.">
        <title>Complete genome sequence of Ferroglobus placidus AEDII12DO.</title>
        <authorList>
            <person name="Anderson I."/>
            <person name="Risso C."/>
            <person name="Holmes D."/>
            <person name="Lucas S."/>
            <person name="Copeland A."/>
            <person name="Lapidus A."/>
            <person name="Cheng J.F."/>
            <person name="Bruce D."/>
            <person name="Goodwin L."/>
            <person name="Pitluck S."/>
            <person name="Saunders E."/>
            <person name="Brettin T."/>
            <person name="Detter J.C."/>
            <person name="Han C."/>
            <person name="Tapia R."/>
            <person name="Larimer F."/>
            <person name="Land M."/>
            <person name="Hauser L."/>
            <person name="Woyke T."/>
            <person name="Lovley D."/>
            <person name="Kyrpides N."/>
            <person name="Ivanova N."/>
        </authorList>
    </citation>
    <scope>NUCLEOTIDE SEQUENCE [LARGE SCALE GENOMIC DNA]</scope>
    <source>
        <strain evidence="2">DSM 10642 / AEDII12DO</strain>
    </source>
</reference>
<dbReference type="HOGENOM" id="CLU_1590804_0_0_2"/>
<dbReference type="OrthoDB" id="50338at2157"/>
<evidence type="ECO:0008006" key="3">
    <source>
        <dbReference type="Google" id="ProtNLM"/>
    </source>
</evidence>
<gene>
    <name evidence="1" type="ordered locus">Ferp_0849</name>
</gene>
<dbReference type="Proteomes" id="UP000002613">
    <property type="component" value="Chromosome"/>
</dbReference>
<dbReference type="GeneID" id="8778355"/>
<keyword evidence="2" id="KW-1185">Reference proteome</keyword>
<dbReference type="RefSeq" id="WP_012965360.1">
    <property type="nucleotide sequence ID" value="NC_013849.1"/>
</dbReference>
<protein>
    <recommendedName>
        <fullName evidence="3">DUF429 domain-containing protein</fullName>
    </recommendedName>
</protein>